<comment type="caution">
    <text evidence="6">The sequence shown here is derived from an EMBL/GenBank/DDBJ whole genome shotgun (WGS) entry which is preliminary data.</text>
</comment>
<keyword evidence="7" id="KW-1185">Reference proteome</keyword>
<evidence type="ECO:0000313" key="6">
    <source>
        <dbReference type="EMBL" id="MSV24616.1"/>
    </source>
</evidence>
<evidence type="ECO:0000256" key="2">
    <source>
        <dbReference type="ARBA" id="ARBA00023015"/>
    </source>
</evidence>
<dbReference type="PROSITE" id="PS00552">
    <property type="entry name" value="HTH_MERR_1"/>
    <property type="match status" value="1"/>
</dbReference>
<dbReference type="InterPro" id="IPR000551">
    <property type="entry name" value="MerR-type_HTH_dom"/>
</dbReference>
<feature type="domain" description="HTH merR-type" evidence="5">
    <location>
        <begin position="6"/>
        <end position="75"/>
    </location>
</feature>
<dbReference type="InterPro" id="IPR009061">
    <property type="entry name" value="DNA-bd_dom_put_sf"/>
</dbReference>
<keyword evidence="3" id="KW-0238">DNA-binding</keyword>
<evidence type="ECO:0000256" key="1">
    <source>
        <dbReference type="ARBA" id="ARBA00022491"/>
    </source>
</evidence>
<keyword evidence="4" id="KW-0804">Transcription</keyword>
<dbReference type="PANTHER" id="PTHR30204:SF69">
    <property type="entry name" value="MERR-FAMILY TRANSCRIPTIONAL REGULATOR"/>
    <property type="match status" value="1"/>
</dbReference>
<reference evidence="6 7" key="1">
    <citation type="submission" date="2019-08" db="EMBL/GenBank/DDBJ databases">
        <title>In-depth cultivation of the pig gut microbiome towards novel bacterial diversity and tailored functional studies.</title>
        <authorList>
            <person name="Wylensek D."/>
            <person name="Hitch T.C.A."/>
            <person name="Clavel T."/>
        </authorList>
    </citation>
    <scope>NUCLEOTIDE SEQUENCE [LARGE SCALE GENOMIC DNA]</scope>
    <source>
        <strain evidence="7">WCA-380-WT-3B3</strain>
    </source>
</reference>
<dbReference type="AlphaFoldDB" id="A0A6I2UZA9"/>
<dbReference type="InterPro" id="IPR047057">
    <property type="entry name" value="MerR_fam"/>
</dbReference>
<keyword evidence="1" id="KW-0678">Repressor</keyword>
<dbReference type="EMBL" id="VUNL01000005">
    <property type="protein sequence ID" value="MSV24616.1"/>
    <property type="molecule type" value="Genomic_DNA"/>
</dbReference>
<gene>
    <name evidence="6" type="ORF">FYJ78_05320</name>
</gene>
<dbReference type="GO" id="GO:0003677">
    <property type="term" value="F:DNA binding"/>
    <property type="evidence" value="ECO:0007669"/>
    <property type="project" value="UniProtKB-KW"/>
</dbReference>
<evidence type="ECO:0000259" key="5">
    <source>
        <dbReference type="PROSITE" id="PS50937"/>
    </source>
</evidence>
<dbReference type="RefSeq" id="WP_154620392.1">
    <property type="nucleotide sequence ID" value="NZ_VUNL01000005.1"/>
</dbReference>
<dbReference type="SUPFAM" id="SSF46955">
    <property type="entry name" value="Putative DNA-binding domain"/>
    <property type="match status" value="1"/>
</dbReference>
<dbReference type="GO" id="GO:0003700">
    <property type="term" value="F:DNA-binding transcription factor activity"/>
    <property type="evidence" value="ECO:0007669"/>
    <property type="project" value="InterPro"/>
</dbReference>
<dbReference type="SUPFAM" id="SSF55136">
    <property type="entry name" value="Probable bacterial effector-binding domain"/>
    <property type="match status" value="1"/>
</dbReference>
<sequence length="286" mass="33162">MKRRLFFPIGEFAKIVGVNKRTLHYYDAQGIFRPDHVAPNGYRSYSFRQFYPFYRLRMMRSMGLELAEIRDYMEHRSPERLDQLLGRQQEWLKRELDGMKRSLRIVENQRRLLALSRTIVCGRVAEKELPAARLILSRSARKQAAGEDWPTVEQIAAEHERYAAEQQISAGLGVGAMIAAEDFLQPGREGIISHFFTVVDPPWRGVRRAYRHIRPAGRYLVTCFRGDYDDTAEAYALLRDYIRAHGCRVGDFSYEESILEDMSTADPDGFITRIAVPLREPATELR</sequence>
<dbReference type="PROSITE" id="PS50937">
    <property type="entry name" value="HTH_MERR_2"/>
    <property type="match status" value="1"/>
</dbReference>
<dbReference type="Gene3D" id="3.20.80.10">
    <property type="entry name" value="Regulatory factor, effector binding domain"/>
    <property type="match status" value="1"/>
</dbReference>
<name>A0A6I2UZA9_9FIRM</name>
<accession>A0A6I2UZA9</accession>
<dbReference type="PANTHER" id="PTHR30204">
    <property type="entry name" value="REDOX-CYCLING DRUG-SENSING TRANSCRIPTIONAL ACTIVATOR SOXR"/>
    <property type="match status" value="1"/>
</dbReference>
<organism evidence="6 7">
    <name type="scientific">Selenomonas montiformis</name>
    <dbReference type="NCBI Taxonomy" id="2652285"/>
    <lineage>
        <taxon>Bacteria</taxon>
        <taxon>Bacillati</taxon>
        <taxon>Bacillota</taxon>
        <taxon>Negativicutes</taxon>
        <taxon>Selenomonadales</taxon>
        <taxon>Selenomonadaceae</taxon>
        <taxon>Selenomonas</taxon>
    </lineage>
</organism>
<evidence type="ECO:0000313" key="7">
    <source>
        <dbReference type="Proteomes" id="UP000430222"/>
    </source>
</evidence>
<evidence type="ECO:0000256" key="4">
    <source>
        <dbReference type="ARBA" id="ARBA00023163"/>
    </source>
</evidence>
<dbReference type="Pfam" id="PF13411">
    <property type="entry name" value="MerR_1"/>
    <property type="match status" value="1"/>
</dbReference>
<evidence type="ECO:0000256" key="3">
    <source>
        <dbReference type="ARBA" id="ARBA00023125"/>
    </source>
</evidence>
<dbReference type="Gene3D" id="1.10.1660.10">
    <property type="match status" value="1"/>
</dbReference>
<keyword evidence="2" id="KW-0805">Transcription regulation</keyword>
<dbReference type="InterPro" id="IPR011256">
    <property type="entry name" value="Reg_factor_effector_dom_sf"/>
</dbReference>
<proteinExistence type="predicted"/>
<dbReference type="SMART" id="SM00422">
    <property type="entry name" value="HTH_MERR"/>
    <property type="match status" value="1"/>
</dbReference>
<protein>
    <submittedName>
        <fullName evidence="6">MerR family transcriptional regulator</fullName>
    </submittedName>
</protein>
<dbReference type="Proteomes" id="UP000430222">
    <property type="component" value="Unassembled WGS sequence"/>
</dbReference>